<evidence type="ECO:0000313" key="1">
    <source>
        <dbReference type="EMBL" id="GGP20716.1"/>
    </source>
</evidence>
<proteinExistence type="predicted"/>
<dbReference type="AlphaFoldDB" id="A0A830GTA6"/>
<dbReference type="Proteomes" id="UP000610960">
    <property type="component" value="Unassembled WGS sequence"/>
</dbReference>
<dbReference type="RefSeq" id="WP_188596308.1">
    <property type="nucleotide sequence ID" value="NZ_BMNL01000002.1"/>
</dbReference>
<reference evidence="1" key="2">
    <citation type="submission" date="2020-09" db="EMBL/GenBank/DDBJ databases">
        <authorList>
            <person name="Sun Q."/>
            <person name="Ohkuma M."/>
        </authorList>
    </citation>
    <scope>NUCLEOTIDE SEQUENCE</scope>
    <source>
        <strain evidence="1">JCM 10088</strain>
    </source>
</reference>
<organism evidence="1 2">
    <name type="scientific">Thermocladium modestius</name>
    <dbReference type="NCBI Taxonomy" id="62609"/>
    <lineage>
        <taxon>Archaea</taxon>
        <taxon>Thermoproteota</taxon>
        <taxon>Thermoprotei</taxon>
        <taxon>Thermoproteales</taxon>
        <taxon>Thermoproteaceae</taxon>
        <taxon>Thermocladium</taxon>
    </lineage>
</organism>
<protein>
    <submittedName>
        <fullName evidence="1">Uncharacterized protein</fullName>
    </submittedName>
</protein>
<accession>A0A830GTA6</accession>
<comment type="caution">
    <text evidence="1">The sequence shown here is derived from an EMBL/GenBank/DDBJ whole genome shotgun (WGS) entry which is preliminary data.</text>
</comment>
<dbReference type="EMBL" id="BMNL01000002">
    <property type="protein sequence ID" value="GGP20716.1"/>
    <property type="molecule type" value="Genomic_DNA"/>
</dbReference>
<reference evidence="1" key="1">
    <citation type="journal article" date="2014" name="Int. J. Syst. Evol. Microbiol.">
        <title>Complete genome sequence of Corynebacterium casei LMG S-19264T (=DSM 44701T), isolated from a smear-ripened cheese.</title>
        <authorList>
            <consortium name="US DOE Joint Genome Institute (JGI-PGF)"/>
            <person name="Walter F."/>
            <person name="Albersmeier A."/>
            <person name="Kalinowski J."/>
            <person name="Ruckert C."/>
        </authorList>
    </citation>
    <scope>NUCLEOTIDE SEQUENCE</scope>
    <source>
        <strain evidence="1">JCM 10088</strain>
    </source>
</reference>
<sequence length="148" mass="16217">MSLQEWLSIYEKAHGKVVADVRRGSLTFGDGNPMMTMPTKLIEVVWRDLMRYVEGAADVLIKSMGRTFGEMHGGGQSVEYIDLHFVAHGFGRVMGNINEVTIISPPIPAGGDPRPIALFLAGFLEGVIGGTYDGECTREKCVFKRLAL</sequence>
<gene>
    <name evidence="1" type="ORF">GCM10007981_09920</name>
</gene>
<name>A0A830GTA6_9CREN</name>
<evidence type="ECO:0000313" key="2">
    <source>
        <dbReference type="Proteomes" id="UP000610960"/>
    </source>
</evidence>
<keyword evidence="2" id="KW-1185">Reference proteome</keyword>